<dbReference type="InterPro" id="IPR036962">
    <property type="entry name" value="Glyco_hydro_3_N_sf"/>
</dbReference>
<keyword evidence="3" id="KW-0119">Carbohydrate metabolism</keyword>
<dbReference type="Gene3D" id="2.60.40.10">
    <property type="entry name" value="Immunoglobulins"/>
    <property type="match status" value="1"/>
</dbReference>
<dbReference type="InterPro" id="IPR050288">
    <property type="entry name" value="Cellulose_deg_GH3"/>
</dbReference>
<dbReference type="Pfam" id="PF01915">
    <property type="entry name" value="Glyco_hydro_3_C"/>
    <property type="match status" value="1"/>
</dbReference>
<dbReference type="PRINTS" id="PR00133">
    <property type="entry name" value="GLHYDRLASE3"/>
</dbReference>
<protein>
    <submittedName>
        <fullName evidence="7">Glycoside hydrolase family 3 N-terminal domain-containing protein</fullName>
    </submittedName>
</protein>
<geneLocation type="plasmid" evidence="7">
    <name>p-HB236076</name>
</geneLocation>
<dbReference type="InterPro" id="IPR019800">
    <property type="entry name" value="Glyco_hydro_3_AS"/>
</dbReference>
<dbReference type="Pfam" id="PF00933">
    <property type="entry name" value="Glyco_hydro_3"/>
    <property type="match status" value="1"/>
</dbReference>
<dbReference type="InterPro" id="IPR026891">
    <property type="entry name" value="Fn3-like"/>
</dbReference>
<dbReference type="EMBL" id="CP162602">
    <property type="protein sequence ID" value="XDK26445.1"/>
    <property type="molecule type" value="Genomic_DNA"/>
</dbReference>
<organism evidence="7">
    <name type="scientific">Vibrio sp. HB236076</name>
    <dbReference type="NCBI Taxonomy" id="3232307"/>
    <lineage>
        <taxon>Bacteria</taxon>
        <taxon>Pseudomonadati</taxon>
        <taxon>Pseudomonadota</taxon>
        <taxon>Gammaproteobacteria</taxon>
        <taxon>Vibrionales</taxon>
        <taxon>Vibrionaceae</taxon>
        <taxon>Vibrio</taxon>
    </lineage>
</organism>
<gene>
    <name evidence="7" type="ORF">AB0763_15475</name>
</gene>
<reference evidence="7" key="1">
    <citation type="submission" date="2024-07" db="EMBL/GenBank/DDBJ databases">
        <title>Genome Analysis of a Potential Novel Vibrio Species Secreting pH- and Thermo-stable Alginate Lyase and its Application in Producing Alginate Oligosaccharides.</title>
        <authorList>
            <person name="Huang H."/>
            <person name="Bao K."/>
        </authorList>
    </citation>
    <scope>NUCLEOTIDE SEQUENCE</scope>
    <source>
        <strain evidence="7">HB236076</strain>
        <plasmid evidence="7">p-HB236076</plasmid>
    </source>
</reference>
<evidence type="ECO:0000256" key="1">
    <source>
        <dbReference type="ARBA" id="ARBA00005336"/>
    </source>
</evidence>
<dbReference type="SUPFAM" id="SSF51445">
    <property type="entry name" value="(Trans)glycosidases"/>
    <property type="match status" value="1"/>
</dbReference>
<evidence type="ECO:0000256" key="2">
    <source>
        <dbReference type="ARBA" id="ARBA00022801"/>
    </source>
</evidence>
<comment type="similarity">
    <text evidence="1 5">Belongs to the glycosyl hydrolase 3 family.</text>
</comment>
<dbReference type="InterPro" id="IPR002772">
    <property type="entry name" value="Glyco_hydro_3_C"/>
</dbReference>
<evidence type="ECO:0000256" key="3">
    <source>
        <dbReference type="ARBA" id="ARBA00023277"/>
    </source>
</evidence>
<evidence type="ECO:0000259" key="6">
    <source>
        <dbReference type="SMART" id="SM01217"/>
    </source>
</evidence>
<keyword evidence="7" id="KW-0614">Plasmid</keyword>
<dbReference type="PANTHER" id="PTHR42715:SF10">
    <property type="entry name" value="BETA-GLUCOSIDASE"/>
    <property type="match status" value="1"/>
</dbReference>
<dbReference type="GO" id="GO:0004553">
    <property type="term" value="F:hydrolase activity, hydrolyzing O-glycosyl compounds"/>
    <property type="evidence" value="ECO:0007669"/>
    <property type="project" value="InterPro"/>
</dbReference>
<keyword evidence="2 5" id="KW-0378">Hydrolase</keyword>
<sequence>MEQNRFLFAQQAIAPLSRQAAAEGMVLLKNTDGVLPCSPDQRVSVFGRCQLDTYRSGTGSGGAVNVPYAVNIIDGLRQQPGLTLNQPLASLYQDWVAENPFDDGGGGWATEPWFQKEMPIDSDLLRRYCHSQDVAIVVIGRTAGEDQDNQAKAGSYFLTDTEQGLLTQCCQFFQQVVVVLNVTNIIDMSWLTSTPHHETIKAVLYSWAAGMEGGHALADVLSGQVCPSAKLCDTIAYQLSDYPSDPHFGGIKANQYGEDIYVGYRYFETFAPDRVQFEFGFGLSYTDFTTQLSGFRTEGQGRDEVLHFDIAVRNNGDTFTGKEVVQLYCQAPQGQLGKPARVLVAFQKTANIAPGGEQSLSLSVPVSSLASYDDSGVSGHRFCEVLEAGEYRFYLGNSVKQASLLPSCWSLSSTLVVDKKQSAMAPLVAFERLRPGEELSDRTYNARYEPVPTRQYCLEKRIKRALPPALSITGERGIRLADVRDGHAELTDFVAQMSKEQLATLVRGEGMCSPKVTPGTAATFGGVSDSLFDLGIPLVCCSDGPSGIRLDSGHKATQVPIGTLLSCTWNPELNQALYRALGQEMQAYQIDNLLGPGINLHRHPLNGRNFEYFSEDPFLTGAIAIAQIQGLDSAGVTATVKHFCANDQETKRHDVESQLSERALRELHLKPFEMAVKQGKVRSIMTAYNPVNHYWSASHYDLTTHILRHEWQFDGIVMSDWWAKMNHPVDGGEAALSNTAHMVRAQNDLYMVVENDRAEQNPMNDNTLSGLEQGQLTLGELQRSAINICRFILTTPAMQRPLVRYQPVKHFVASEETNFTPEVCINHHQGEVTRSQSSHQRIRLRVEQAGQYKIVAKVVYSRDALAQSACSVSFNGHYAMSVMTNGTQGKPVDIEGITVSLEPGGYTVELEWFKPGLVIECLSLVKQ</sequence>
<dbReference type="KEGG" id="vih:AB0763_15475"/>
<dbReference type="SUPFAM" id="SSF52279">
    <property type="entry name" value="Beta-D-glucan exohydrolase, C-terminal domain"/>
    <property type="match status" value="1"/>
</dbReference>
<accession>A0AB39HJP2</accession>
<evidence type="ECO:0000256" key="4">
    <source>
        <dbReference type="ARBA" id="ARBA00023295"/>
    </source>
</evidence>
<dbReference type="PROSITE" id="PS00775">
    <property type="entry name" value="GLYCOSYL_HYDROL_F3"/>
    <property type="match status" value="1"/>
</dbReference>
<dbReference type="GO" id="GO:0005975">
    <property type="term" value="P:carbohydrate metabolic process"/>
    <property type="evidence" value="ECO:0007669"/>
    <property type="project" value="InterPro"/>
</dbReference>
<evidence type="ECO:0000313" key="7">
    <source>
        <dbReference type="EMBL" id="XDK26445.1"/>
    </source>
</evidence>
<evidence type="ECO:0000256" key="5">
    <source>
        <dbReference type="RuleBase" id="RU361161"/>
    </source>
</evidence>
<dbReference type="PANTHER" id="PTHR42715">
    <property type="entry name" value="BETA-GLUCOSIDASE"/>
    <property type="match status" value="1"/>
</dbReference>
<dbReference type="InterPro" id="IPR017853">
    <property type="entry name" value="GH"/>
</dbReference>
<keyword evidence="4 5" id="KW-0326">Glycosidase</keyword>
<dbReference type="AlphaFoldDB" id="A0AB39HJP2"/>
<dbReference type="Pfam" id="PF14310">
    <property type="entry name" value="Fn3-like"/>
    <property type="match status" value="1"/>
</dbReference>
<dbReference type="InterPro" id="IPR013783">
    <property type="entry name" value="Ig-like_fold"/>
</dbReference>
<dbReference type="Gene3D" id="3.40.50.1700">
    <property type="entry name" value="Glycoside hydrolase family 3 C-terminal domain"/>
    <property type="match status" value="1"/>
</dbReference>
<dbReference type="RefSeq" id="WP_306099336.1">
    <property type="nucleotide sequence ID" value="NZ_CP162602.1"/>
</dbReference>
<dbReference type="InterPro" id="IPR036881">
    <property type="entry name" value="Glyco_hydro_3_C_sf"/>
</dbReference>
<feature type="domain" description="Fibronectin type III-like" evidence="6">
    <location>
        <begin position="323"/>
        <end position="399"/>
    </location>
</feature>
<dbReference type="InterPro" id="IPR001764">
    <property type="entry name" value="Glyco_hydro_3_N"/>
</dbReference>
<dbReference type="SMART" id="SM01217">
    <property type="entry name" value="Fn3_like"/>
    <property type="match status" value="1"/>
</dbReference>
<name>A0AB39HJP2_9VIBR</name>
<proteinExistence type="inferred from homology"/>
<dbReference type="Gene3D" id="3.20.20.300">
    <property type="entry name" value="Glycoside hydrolase, family 3, N-terminal domain"/>
    <property type="match status" value="1"/>
</dbReference>